<dbReference type="EMBL" id="AP007255">
    <property type="protein sequence ID" value="BAE52444.1"/>
    <property type="molecule type" value="Genomic_DNA"/>
</dbReference>
<evidence type="ECO:0000256" key="1">
    <source>
        <dbReference type="SAM" id="MobiDB-lite"/>
    </source>
</evidence>
<dbReference type="RefSeq" id="WP_011385998.1">
    <property type="nucleotide sequence ID" value="NC_007626.1"/>
</dbReference>
<sequence>MFPYGNPRGISVPGYRRSDVQATASPALGDVAMESGPGAAVGEMMRRFASGLIERDVDQQAASAMSKGQAEGASKGLGMADAVSHVDAVRRTWGISTLGDGPRWMKGAPEAPSIPVRLGPQEWRLGGSGR</sequence>
<dbReference type="Proteomes" id="UP000007058">
    <property type="component" value="Chromosome"/>
</dbReference>
<dbReference type="HOGENOM" id="CLU_1935489_0_0_5"/>
<evidence type="ECO:0000313" key="3">
    <source>
        <dbReference type="Proteomes" id="UP000007058"/>
    </source>
</evidence>
<dbReference type="KEGG" id="mag:amb3640"/>
<gene>
    <name evidence="2" type="ordered locus">amb3640</name>
</gene>
<evidence type="ECO:0000313" key="2">
    <source>
        <dbReference type="EMBL" id="BAE52444.1"/>
    </source>
</evidence>
<protein>
    <submittedName>
        <fullName evidence="2">Uncharacterized protein</fullName>
    </submittedName>
</protein>
<feature type="region of interest" description="Disordered" evidence="1">
    <location>
        <begin position="98"/>
        <end position="130"/>
    </location>
</feature>
<accession>Q2W131</accession>
<reference evidence="2 3" key="1">
    <citation type="journal article" date="2005" name="DNA Res.">
        <title>Complete genome sequence of the facultative anaerobic magnetotactic bacterium Magnetospirillum sp. strain AMB-1.</title>
        <authorList>
            <person name="Matsunaga T."/>
            <person name="Okamura Y."/>
            <person name="Fukuda Y."/>
            <person name="Wahyudi A.T."/>
            <person name="Murase Y."/>
            <person name="Takeyama H."/>
        </authorList>
    </citation>
    <scope>NUCLEOTIDE SEQUENCE [LARGE SCALE GENOMIC DNA]</scope>
    <source>
        <strain evidence="3">ATCC 700264 / AMB-1</strain>
    </source>
</reference>
<name>Q2W131_PARM1</name>
<proteinExistence type="predicted"/>
<keyword evidence="3" id="KW-1185">Reference proteome</keyword>
<organism evidence="2 3">
    <name type="scientific">Paramagnetospirillum magneticum (strain ATCC 700264 / AMB-1)</name>
    <name type="common">Magnetospirillum magneticum</name>
    <dbReference type="NCBI Taxonomy" id="342108"/>
    <lineage>
        <taxon>Bacteria</taxon>
        <taxon>Pseudomonadati</taxon>
        <taxon>Pseudomonadota</taxon>
        <taxon>Alphaproteobacteria</taxon>
        <taxon>Rhodospirillales</taxon>
        <taxon>Magnetospirillaceae</taxon>
        <taxon>Paramagnetospirillum</taxon>
    </lineage>
</organism>
<dbReference type="AlphaFoldDB" id="Q2W131"/>